<name>A0AAP3E6I4_9EURY</name>
<keyword evidence="3" id="KW-1185">Reference proteome</keyword>
<evidence type="ECO:0000256" key="1">
    <source>
        <dbReference type="ARBA" id="ARBA00023186"/>
    </source>
</evidence>
<dbReference type="PANTHER" id="PTHR34227:SF1">
    <property type="entry name" value="DIMETHYL SULFOXIDE REDUCTASE CHAPERONE-RELATED"/>
    <property type="match status" value="1"/>
</dbReference>
<dbReference type="AlphaFoldDB" id="A0AAP3E6I4"/>
<reference evidence="2 3" key="1">
    <citation type="submission" date="2022-09" db="EMBL/GenBank/DDBJ databases">
        <title>Enrichment on poylsaccharides allowed isolation of novel metabolic and taxonomic groups of Haloarchaea.</title>
        <authorList>
            <person name="Sorokin D.Y."/>
            <person name="Elcheninov A.G."/>
            <person name="Khizhniak T.V."/>
            <person name="Kolganova T.V."/>
            <person name="Kublanov I.V."/>
        </authorList>
    </citation>
    <scope>NUCLEOTIDE SEQUENCE [LARGE SCALE GENOMIC DNA]</scope>
    <source>
        <strain evidence="2 3">AArc-curdl1</strain>
    </source>
</reference>
<dbReference type="SUPFAM" id="SSF89155">
    <property type="entry name" value="TorD-like"/>
    <property type="match status" value="1"/>
</dbReference>
<dbReference type="InterPro" id="IPR020945">
    <property type="entry name" value="DMSO/NO3_reduct_chaperone"/>
</dbReference>
<keyword evidence="1" id="KW-0143">Chaperone</keyword>
<dbReference type="Proteomes" id="UP001321047">
    <property type="component" value="Unassembled WGS sequence"/>
</dbReference>
<dbReference type="PANTHER" id="PTHR34227">
    <property type="entry name" value="CHAPERONE PROTEIN YCDY"/>
    <property type="match status" value="1"/>
</dbReference>
<dbReference type="EMBL" id="JAOPJZ010000007">
    <property type="protein sequence ID" value="MCU4752516.1"/>
    <property type="molecule type" value="Genomic_DNA"/>
</dbReference>
<dbReference type="Gene3D" id="1.10.3480.10">
    <property type="entry name" value="TorD-like"/>
    <property type="match status" value="1"/>
</dbReference>
<dbReference type="Pfam" id="PF02613">
    <property type="entry name" value="Nitrate_red_del"/>
    <property type="match status" value="1"/>
</dbReference>
<gene>
    <name evidence="2" type="ORF">OB919_11030</name>
</gene>
<accession>A0AAP3E6I4</accession>
<evidence type="ECO:0000313" key="3">
    <source>
        <dbReference type="Proteomes" id="UP001321047"/>
    </source>
</evidence>
<organism evidence="2 3">
    <name type="scientific">Natronosalvus hydrolyticus</name>
    <dbReference type="NCBI Taxonomy" id="2979988"/>
    <lineage>
        <taxon>Archaea</taxon>
        <taxon>Methanobacteriati</taxon>
        <taxon>Methanobacteriota</taxon>
        <taxon>Stenosarchaea group</taxon>
        <taxon>Halobacteria</taxon>
        <taxon>Halobacteriales</taxon>
        <taxon>Natrialbaceae</taxon>
        <taxon>Natronosalvus</taxon>
    </lineage>
</organism>
<dbReference type="InterPro" id="IPR036411">
    <property type="entry name" value="TorD-like_sf"/>
</dbReference>
<proteinExistence type="predicted"/>
<protein>
    <submittedName>
        <fullName evidence="2">Molecular chaperone TorD family protein</fullName>
    </submittedName>
</protein>
<dbReference type="RefSeq" id="WP_342808848.1">
    <property type="nucleotide sequence ID" value="NZ_JAOPJZ010000007.1"/>
</dbReference>
<dbReference type="InterPro" id="IPR050289">
    <property type="entry name" value="TorD/DmsD_chaperones"/>
</dbReference>
<comment type="caution">
    <text evidence="2">The sequence shown here is derived from an EMBL/GenBank/DDBJ whole genome shotgun (WGS) entry which is preliminary data.</text>
</comment>
<evidence type="ECO:0000313" key="2">
    <source>
        <dbReference type="EMBL" id="MCU4752516.1"/>
    </source>
</evidence>
<sequence>MTESLTTRGQGGADMEPETVASVYGLLARCFEQPDDATIHALESGTLAEAIASSARDIDVETEAPSPPEEPLESYLETFEGFDGPSAPPVASVYKPWWDGTIRGVLSGPPAHDMERRYQAIDAEIPPEYQPDHIALLLEYGSLLLEDGNREAYRDFHRTHFDWIESFHERVEETCRVPFYVWAVRTLETVLDRTASVFDCVPTTGGEP</sequence>